<dbReference type="SUPFAM" id="SSF103481">
    <property type="entry name" value="Multidrug resistance efflux transporter EmrE"/>
    <property type="match status" value="2"/>
</dbReference>
<feature type="transmembrane region" description="Helical" evidence="1">
    <location>
        <begin position="98"/>
        <end position="118"/>
    </location>
</feature>
<keyword evidence="1" id="KW-1133">Transmembrane helix</keyword>
<feature type="transmembrane region" description="Helical" evidence="1">
    <location>
        <begin position="40"/>
        <end position="61"/>
    </location>
</feature>
<feature type="domain" description="EamA" evidence="2">
    <location>
        <begin position="8"/>
        <end position="141"/>
    </location>
</feature>
<proteinExistence type="predicted"/>
<gene>
    <name evidence="3" type="ORF">ACFOD6_18215</name>
</gene>
<accession>A0ABV7DXU5</accession>
<keyword evidence="1" id="KW-0472">Membrane</keyword>
<organism evidence="3 4">
    <name type="scientific">Tabrizicola soli</name>
    <dbReference type="NCBI Taxonomy" id="2185115"/>
    <lineage>
        <taxon>Bacteria</taxon>
        <taxon>Pseudomonadati</taxon>
        <taxon>Pseudomonadota</taxon>
        <taxon>Alphaproteobacteria</taxon>
        <taxon>Rhodobacterales</taxon>
        <taxon>Paracoccaceae</taxon>
        <taxon>Tabrizicola</taxon>
    </lineage>
</organism>
<feature type="transmembrane region" description="Helical" evidence="1">
    <location>
        <begin position="127"/>
        <end position="145"/>
    </location>
</feature>
<evidence type="ECO:0000259" key="2">
    <source>
        <dbReference type="Pfam" id="PF00892"/>
    </source>
</evidence>
<dbReference type="Proteomes" id="UP001595445">
    <property type="component" value="Unassembled WGS sequence"/>
</dbReference>
<evidence type="ECO:0000313" key="3">
    <source>
        <dbReference type="EMBL" id="MFC3087981.1"/>
    </source>
</evidence>
<dbReference type="RefSeq" id="WP_197647096.1">
    <property type="nucleotide sequence ID" value="NZ_JAEACP010000023.1"/>
</dbReference>
<sequence>MHLSENLRGILLMCTSMAAFTINDTFMKSVTQSLPLYQTIAMRGVIALVGLGLLAALTGAFRFRPSGRDGLLILLRSLADVAATILFLEALLRMPLANLSAILQALPLLITLAAALVFGDKIGWRRMTAILVGLVGVLIIIRPGTEGFDRWSLLGIASVLCVVVRDLSVRPIQGAVPAGLVALGAAVAVTAMGWIGAGIQGWKPVSPAEAAEVLAAGLFVIVGYLSSVSAMRHGDIGLVAPFRYTSLIWAIVLGLLVFGDLPDAWTLVGAAVVVGAGLFTLWREQRLRRPSRPVPASPDPAPLDPAR</sequence>
<dbReference type="InterPro" id="IPR037185">
    <property type="entry name" value="EmrE-like"/>
</dbReference>
<feature type="transmembrane region" description="Helical" evidence="1">
    <location>
        <begin position="238"/>
        <end position="258"/>
    </location>
</feature>
<feature type="transmembrane region" description="Helical" evidence="1">
    <location>
        <begin position="180"/>
        <end position="201"/>
    </location>
</feature>
<dbReference type="PANTHER" id="PTHR22911:SF135">
    <property type="entry name" value="BLR4310 PROTEIN"/>
    <property type="match status" value="1"/>
</dbReference>
<evidence type="ECO:0000313" key="4">
    <source>
        <dbReference type="Proteomes" id="UP001595445"/>
    </source>
</evidence>
<dbReference type="EMBL" id="JBHRSM010000044">
    <property type="protein sequence ID" value="MFC3087981.1"/>
    <property type="molecule type" value="Genomic_DNA"/>
</dbReference>
<feature type="transmembrane region" description="Helical" evidence="1">
    <location>
        <begin position="73"/>
        <end position="92"/>
    </location>
</feature>
<keyword evidence="1" id="KW-0812">Transmembrane</keyword>
<dbReference type="PANTHER" id="PTHR22911">
    <property type="entry name" value="ACYL-MALONYL CONDENSING ENZYME-RELATED"/>
    <property type="match status" value="1"/>
</dbReference>
<keyword evidence="4" id="KW-1185">Reference proteome</keyword>
<dbReference type="InterPro" id="IPR000620">
    <property type="entry name" value="EamA_dom"/>
</dbReference>
<name>A0ABV7DXU5_9RHOB</name>
<reference evidence="4" key="1">
    <citation type="journal article" date="2019" name="Int. J. Syst. Evol. Microbiol.">
        <title>The Global Catalogue of Microorganisms (GCM) 10K type strain sequencing project: providing services to taxonomists for standard genome sequencing and annotation.</title>
        <authorList>
            <consortium name="The Broad Institute Genomics Platform"/>
            <consortium name="The Broad Institute Genome Sequencing Center for Infectious Disease"/>
            <person name="Wu L."/>
            <person name="Ma J."/>
        </authorList>
    </citation>
    <scope>NUCLEOTIDE SEQUENCE [LARGE SCALE GENOMIC DNA]</scope>
    <source>
        <strain evidence="4">KCTC 62102</strain>
    </source>
</reference>
<feature type="transmembrane region" description="Helical" evidence="1">
    <location>
        <begin position="213"/>
        <end position="231"/>
    </location>
</feature>
<protein>
    <submittedName>
        <fullName evidence="3">DMT family transporter</fullName>
    </submittedName>
</protein>
<feature type="transmembrane region" description="Helical" evidence="1">
    <location>
        <begin position="264"/>
        <end position="282"/>
    </location>
</feature>
<comment type="caution">
    <text evidence="3">The sequence shown here is derived from an EMBL/GenBank/DDBJ whole genome shotgun (WGS) entry which is preliminary data.</text>
</comment>
<feature type="transmembrane region" description="Helical" evidence="1">
    <location>
        <begin position="151"/>
        <end position="168"/>
    </location>
</feature>
<evidence type="ECO:0000256" key="1">
    <source>
        <dbReference type="SAM" id="Phobius"/>
    </source>
</evidence>
<dbReference type="Pfam" id="PF00892">
    <property type="entry name" value="EamA"/>
    <property type="match status" value="1"/>
</dbReference>